<feature type="domain" description="Cyanovirin-N" evidence="2">
    <location>
        <begin position="44"/>
        <end position="146"/>
    </location>
</feature>
<evidence type="ECO:0000313" key="3">
    <source>
        <dbReference type="EMBL" id="KAF2970254.1"/>
    </source>
</evidence>
<dbReference type="Pfam" id="PF08881">
    <property type="entry name" value="CVNH"/>
    <property type="match status" value="1"/>
</dbReference>
<evidence type="ECO:0000313" key="4">
    <source>
        <dbReference type="Proteomes" id="UP000481858"/>
    </source>
</evidence>
<dbReference type="AlphaFoldDB" id="A0A7C8N0P1"/>
<dbReference type="InterPro" id="IPR011058">
    <property type="entry name" value="Cyanovirin-N"/>
</dbReference>
<evidence type="ECO:0000259" key="2">
    <source>
        <dbReference type="SMART" id="SM01111"/>
    </source>
</evidence>
<keyword evidence="1" id="KW-0732">Signal</keyword>
<name>A0A7C8N0P1_9PEZI</name>
<proteinExistence type="predicted"/>
<dbReference type="OrthoDB" id="2947935at2759"/>
<sequence length="152" mass="16477">MLFVTPFTMGFLTLFAVACVVRAAPTIQDYQDTGGVIMNGTAYSFGDSCNTYSAYQSGTDIVLSASCHNKSGGFPYSSINLNHCITNNMGQMEARKDGNFGLSCNRMLFHGAQPILYGFCSNGKYPQEAAIDVGDFVDNDDGRLNCFGYYGE</sequence>
<organism evidence="3 4">
    <name type="scientific">Xylaria multiplex</name>
    <dbReference type="NCBI Taxonomy" id="323545"/>
    <lineage>
        <taxon>Eukaryota</taxon>
        <taxon>Fungi</taxon>
        <taxon>Dikarya</taxon>
        <taxon>Ascomycota</taxon>
        <taxon>Pezizomycotina</taxon>
        <taxon>Sordariomycetes</taxon>
        <taxon>Xylariomycetidae</taxon>
        <taxon>Xylariales</taxon>
        <taxon>Xylariaceae</taxon>
        <taxon>Xylaria</taxon>
    </lineage>
</organism>
<dbReference type="Proteomes" id="UP000481858">
    <property type="component" value="Unassembled WGS sequence"/>
</dbReference>
<feature type="signal peptide" evidence="1">
    <location>
        <begin position="1"/>
        <end position="23"/>
    </location>
</feature>
<dbReference type="SUPFAM" id="SSF51322">
    <property type="entry name" value="Cyanovirin-N"/>
    <property type="match status" value="1"/>
</dbReference>
<dbReference type="InParanoid" id="A0A7C8N0P1"/>
<dbReference type="EMBL" id="WUBL01000025">
    <property type="protein sequence ID" value="KAF2970254.1"/>
    <property type="molecule type" value="Genomic_DNA"/>
</dbReference>
<protein>
    <recommendedName>
        <fullName evidence="2">Cyanovirin-N domain-containing protein</fullName>
    </recommendedName>
</protein>
<feature type="chain" id="PRO_5029008528" description="Cyanovirin-N domain-containing protein" evidence="1">
    <location>
        <begin position="24"/>
        <end position="152"/>
    </location>
</feature>
<dbReference type="Gene3D" id="2.30.60.10">
    <property type="entry name" value="Cyanovirin-N"/>
    <property type="match status" value="1"/>
</dbReference>
<gene>
    <name evidence="3" type="ORF">GQX73_g3257</name>
</gene>
<reference evidence="3 4" key="1">
    <citation type="submission" date="2019-12" db="EMBL/GenBank/DDBJ databases">
        <title>Draft genome sequence of the ascomycete Xylaria multiplex DSM 110363.</title>
        <authorList>
            <person name="Buettner E."/>
            <person name="Kellner H."/>
        </authorList>
    </citation>
    <scope>NUCLEOTIDE SEQUENCE [LARGE SCALE GENOMIC DNA]</scope>
    <source>
        <strain evidence="3 4">DSM 110363</strain>
    </source>
</reference>
<dbReference type="SMART" id="SM01111">
    <property type="entry name" value="CVNH"/>
    <property type="match status" value="1"/>
</dbReference>
<evidence type="ECO:0000256" key="1">
    <source>
        <dbReference type="SAM" id="SignalP"/>
    </source>
</evidence>
<dbReference type="InterPro" id="IPR036673">
    <property type="entry name" value="Cyanovirin-N_sf"/>
</dbReference>
<keyword evidence="4" id="KW-1185">Reference proteome</keyword>
<comment type="caution">
    <text evidence="3">The sequence shown here is derived from an EMBL/GenBank/DDBJ whole genome shotgun (WGS) entry which is preliminary data.</text>
</comment>
<accession>A0A7C8N0P1</accession>